<feature type="transmembrane region" description="Helical" evidence="8">
    <location>
        <begin position="123"/>
        <end position="142"/>
    </location>
</feature>
<dbReference type="Pfam" id="PF12832">
    <property type="entry name" value="MFS_1_like"/>
    <property type="match status" value="1"/>
</dbReference>
<feature type="domain" description="Major facilitator superfamily associated" evidence="9">
    <location>
        <begin position="3"/>
        <end position="220"/>
    </location>
</feature>
<proteinExistence type="predicted"/>
<evidence type="ECO:0000256" key="7">
    <source>
        <dbReference type="ARBA" id="ARBA00023136"/>
    </source>
</evidence>
<sequence length="269" mass="28395">MRMTQRNGSDFGFIRAWGTVGFTAATIVAGLVIAAFGPKAFLPLFLGMSMLRALAALQLPRFRAPAQQLTLAAVKPGAANVRELLKPWFLLPLIGFALVNSTHSILGGFAALVWHQNGVSEQLLGPLIATAAAAEAVIMFVWRRIGGNISARHMILIAAVATVVRWTAMAFNPPVAVLFGLQMLHAFTFGVGYFGVVHFIANWTSEDIAAEAQGGAVMLQQAASVMALVGFGWLLGQVGVTAFLAPAALGAVGVLLLILSLKMQPPKAH</sequence>
<organism evidence="10 11">
    <name type="scientific">Devosia rhodophyticola</name>
    <dbReference type="NCBI Taxonomy" id="3026423"/>
    <lineage>
        <taxon>Bacteria</taxon>
        <taxon>Pseudomonadati</taxon>
        <taxon>Pseudomonadota</taxon>
        <taxon>Alphaproteobacteria</taxon>
        <taxon>Hyphomicrobiales</taxon>
        <taxon>Devosiaceae</taxon>
        <taxon>Devosia</taxon>
    </lineage>
</organism>
<feature type="transmembrane region" description="Helical" evidence="8">
    <location>
        <begin position="154"/>
        <end position="171"/>
    </location>
</feature>
<keyword evidence="11" id="KW-1185">Reference proteome</keyword>
<dbReference type="Gene3D" id="1.20.1250.20">
    <property type="entry name" value="MFS general substrate transporter like domains"/>
    <property type="match status" value="1"/>
</dbReference>
<evidence type="ECO:0000259" key="9">
    <source>
        <dbReference type="Pfam" id="PF12832"/>
    </source>
</evidence>
<evidence type="ECO:0000256" key="3">
    <source>
        <dbReference type="ARBA" id="ARBA00022475"/>
    </source>
</evidence>
<keyword evidence="5 8" id="KW-0812">Transmembrane</keyword>
<gene>
    <name evidence="10" type="ORF">PSQ90_14030</name>
</gene>
<dbReference type="Proteomes" id="UP001222118">
    <property type="component" value="Chromosome"/>
</dbReference>
<evidence type="ECO:0000313" key="10">
    <source>
        <dbReference type="EMBL" id="WDR05389.1"/>
    </source>
</evidence>
<keyword evidence="7 8" id="KW-0472">Membrane</keyword>
<feature type="transmembrane region" description="Helical" evidence="8">
    <location>
        <begin position="12"/>
        <end position="34"/>
    </location>
</feature>
<keyword evidence="6 8" id="KW-1133">Transmembrane helix</keyword>
<dbReference type="InterPro" id="IPR024989">
    <property type="entry name" value="MFS_assoc_dom"/>
</dbReference>
<evidence type="ECO:0000256" key="6">
    <source>
        <dbReference type="ARBA" id="ARBA00022989"/>
    </source>
</evidence>
<evidence type="ECO:0000256" key="8">
    <source>
        <dbReference type="SAM" id="Phobius"/>
    </source>
</evidence>
<feature type="transmembrane region" description="Helical" evidence="8">
    <location>
        <begin position="242"/>
        <end position="261"/>
    </location>
</feature>
<dbReference type="InterPro" id="IPR036259">
    <property type="entry name" value="MFS_trans_sf"/>
</dbReference>
<feature type="transmembrane region" description="Helical" evidence="8">
    <location>
        <begin position="216"/>
        <end position="236"/>
    </location>
</feature>
<name>A0ABY7YVV1_9HYPH</name>
<keyword evidence="4" id="KW-0997">Cell inner membrane</keyword>
<dbReference type="RefSeq" id="WP_282210908.1">
    <property type="nucleotide sequence ID" value="NZ_CP118247.1"/>
</dbReference>
<feature type="transmembrane region" description="Helical" evidence="8">
    <location>
        <begin position="40"/>
        <end position="59"/>
    </location>
</feature>
<protein>
    <submittedName>
        <fullName evidence="10">MFS transporter</fullName>
    </submittedName>
</protein>
<evidence type="ECO:0000256" key="4">
    <source>
        <dbReference type="ARBA" id="ARBA00022519"/>
    </source>
</evidence>
<dbReference type="EMBL" id="CP118247">
    <property type="protein sequence ID" value="WDR05389.1"/>
    <property type="molecule type" value="Genomic_DNA"/>
</dbReference>
<dbReference type="PANTHER" id="PTHR23522">
    <property type="entry name" value="BLL5896 PROTEIN"/>
    <property type="match status" value="1"/>
</dbReference>
<reference evidence="10 11" key="1">
    <citation type="submission" date="2023-02" db="EMBL/GenBank/DDBJ databases">
        <title>Devosia chondri sp. nov., isolated from the phycosphere of marine algae.</title>
        <authorList>
            <person name="Kim J.M."/>
            <person name="Lee J.K."/>
            <person name="Choi B.J."/>
            <person name="Bayburt H."/>
            <person name="Jeon C.O."/>
        </authorList>
    </citation>
    <scope>NUCLEOTIDE SEQUENCE [LARGE SCALE GENOMIC DNA]</scope>
    <source>
        <strain evidence="10 11">G2-5</strain>
    </source>
</reference>
<feature type="transmembrane region" description="Helical" evidence="8">
    <location>
        <begin position="183"/>
        <end position="204"/>
    </location>
</feature>
<evidence type="ECO:0000313" key="11">
    <source>
        <dbReference type="Proteomes" id="UP001222118"/>
    </source>
</evidence>
<comment type="subcellular location">
    <subcellularLocation>
        <location evidence="1">Cell inner membrane</location>
        <topology evidence="1">Multi-pass membrane protein</topology>
    </subcellularLocation>
</comment>
<dbReference type="NCBIfam" id="NF037955">
    <property type="entry name" value="mfs"/>
    <property type="match status" value="1"/>
</dbReference>
<dbReference type="SUPFAM" id="SSF103473">
    <property type="entry name" value="MFS general substrate transporter"/>
    <property type="match status" value="1"/>
</dbReference>
<dbReference type="InterPro" id="IPR026032">
    <property type="entry name" value="HcaT-like"/>
</dbReference>
<accession>A0ABY7YVV1</accession>
<evidence type="ECO:0000256" key="5">
    <source>
        <dbReference type="ARBA" id="ARBA00022692"/>
    </source>
</evidence>
<keyword evidence="2" id="KW-0813">Transport</keyword>
<keyword evidence="3" id="KW-1003">Cell membrane</keyword>
<evidence type="ECO:0000256" key="2">
    <source>
        <dbReference type="ARBA" id="ARBA00022448"/>
    </source>
</evidence>
<feature type="transmembrane region" description="Helical" evidence="8">
    <location>
        <begin position="88"/>
        <end position="111"/>
    </location>
</feature>
<dbReference type="PANTHER" id="PTHR23522:SF10">
    <property type="entry name" value="3-PHENYLPROPIONIC ACID TRANSPORTER-RELATED"/>
    <property type="match status" value="1"/>
</dbReference>
<evidence type="ECO:0000256" key="1">
    <source>
        <dbReference type="ARBA" id="ARBA00004429"/>
    </source>
</evidence>